<keyword evidence="1" id="KW-0472">Membrane</keyword>
<reference evidence="2" key="1">
    <citation type="journal article" date="2015" name="Nature">
        <title>Complex archaea that bridge the gap between prokaryotes and eukaryotes.</title>
        <authorList>
            <person name="Spang A."/>
            <person name="Saw J.H."/>
            <person name="Jorgensen S.L."/>
            <person name="Zaremba-Niedzwiedzka K."/>
            <person name="Martijn J."/>
            <person name="Lind A.E."/>
            <person name="van Eijk R."/>
            <person name="Schleper C."/>
            <person name="Guy L."/>
            <person name="Ettema T.J."/>
        </authorList>
    </citation>
    <scope>NUCLEOTIDE SEQUENCE</scope>
</reference>
<keyword evidence="1" id="KW-1133">Transmembrane helix</keyword>
<dbReference type="AlphaFoldDB" id="A0A0F9A9D8"/>
<gene>
    <name evidence="2" type="ORF">LCGC14_2940060</name>
</gene>
<organism evidence="2">
    <name type="scientific">marine sediment metagenome</name>
    <dbReference type="NCBI Taxonomy" id="412755"/>
    <lineage>
        <taxon>unclassified sequences</taxon>
        <taxon>metagenomes</taxon>
        <taxon>ecological metagenomes</taxon>
    </lineage>
</organism>
<evidence type="ECO:0000256" key="1">
    <source>
        <dbReference type="SAM" id="Phobius"/>
    </source>
</evidence>
<evidence type="ECO:0000313" key="2">
    <source>
        <dbReference type="EMBL" id="KKK68836.1"/>
    </source>
</evidence>
<dbReference type="EMBL" id="LAZR01058947">
    <property type="protein sequence ID" value="KKK68836.1"/>
    <property type="molecule type" value="Genomic_DNA"/>
</dbReference>
<feature type="transmembrane region" description="Helical" evidence="1">
    <location>
        <begin position="29"/>
        <end position="48"/>
    </location>
</feature>
<protein>
    <submittedName>
        <fullName evidence="2">Uncharacterized protein</fullName>
    </submittedName>
</protein>
<proteinExistence type="predicted"/>
<name>A0A0F9A9D8_9ZZZZ</name>
<accession>A0A0F9A9D8</accession>
<keyword evidence="1" id="KW-0812">Transmembrane</keyword>
<sequence>MKPFSYLSDPWRECESLEEKWDRALNDPVYVLMFASLLIILGFAIGVLI</sequence>
<comment type="caution">
    <text evidence="2">The sequence shown here is derived from an EMBL/GenBank/DDBJ whole genome shotgun (WGS) entry which is preliminary data.</text>
</comment>